<sequence length="218" mass="25286">MNLSAKTVKQFYSQGYRRVYDEGQPLTFPARNWNFHIHGLGVEPAFALDETTIYPYLRTLRFAFDLELIWHTPESGDSLYSTHFGDYLKNYKMPNCMLSDARRILEDEGDIQFDPRCTGIEEEQIELPIGIWESYKFYSEHITKQDRGNVYGLRITIEGQDTLIIRTVTDGSDGWLEVFNQQGDFLAAARTSGDGIAWRSQHQVRSYVFNVSYPPELM</sequence>
<proteinExistence type="predicted"/>
<organism evidence="1 2">
    <name type="scientific">Floridaenema evergladense BLCC-F167</name>
    <dbReference type="NCBI Taxonomy" id="3153639"/>
    <lineage>
        <taxon>Bacteria</taxon>
        <taxon>Bacillati</taxon>
        <taxon>Cyanobacteriota</taxon>
        <taxon>Cyanophyceae</taxon>
        <taxon>Oscillatoriophycideae</taxon>
        <taxon>Aerosakkonematales</taxon>
        <taxon>Aerosakkonemataceae</taxon>
        <taxon>Floridanema</taxon>
        <taxon>Floridanema evergladense</taxon>
    </lineage>
</organism>
<accession>A0ABV4WIG0</accession>
<dbReference type="Proteomes" id="UP001576780">
    <property type="component" value="Unassembled WGS sequence"/>
</dbReference>
<gene>
    <name evidence="1" type="ORF">ACE1CA_10085</name>
</gene>
<name>A0ABV4WIG0_9CYAN</name>
<protein>
    <recommendedName>
        <fullName evidence="3">Chromophore lyase CpcT/CpeT</fullName>
    </recommendedName>
</protein>
<dbReference type="RefSeq" id="WP_413277297.1">
    <property type="nucleotide sequence ID" value="NZ_JBHFNT010000075.1"/>
</dbReference>
<evidence type="ECO:0000313" key="1">
    <source>
        <dbReference type="EMBL" id="MFB2834868.1"/>
    </source>
</evidence>
<dbReference type="EMBL" id="JBHFNT010000075">
    <property type="protein sequence ID" value="MFB2834868.1"/>
    <property type="molecule type" value="Genomic_DNA"/>
</dbReference>
<reference evidence="1 2" key="1">
    <citation type="submission" date="2024-09" db="EMBL/GenBank/DDBJ databases">
        <title>Floridaenema gen nov. (Aerosakkonemataceae, Aerosakkonematales ord. nov., Cyanobacteria) from benthic tropical and subtropical fresh waters, with the description of four new species.</title>
        <authorList>
            <person name="Moretto J.A."/>
            <person name="Berthold D.E."/>
            <person name="Lefler F.W."/>
            <person name="Huang I.-S."/>
            <person name="Laughinghouse H. IV."/>
        </authorList>
    </citation>
    <scope>NUCLEOTIDE SEQUENCE [LARGE SCALE GENOMIC DNA]</scope>
    <source>
        <strain evidence="1 2">BLCC-F167</strain>
    </source>
</reference>
<keyword evidence="2" id="KW-1185">Reference proteome</keyword>
<evidence type="ECO:0008006" key="3">
    <source>
        <dbReference type="Google" id="ProtNLM"/>
    </source>
</evidence>
<comment type="caution">
    <text evidence="1">The sequence shown here is derived from an EMBL/GenBank/DDBJ whole genome shotgun (WGS) entry which is preliminary data.</text>
</comment>
<evidence type="ECO:0000313" key="2">
    <source>
        <dbReference type="Proteomes" id="UP001576780"/>
    </source>
</evidence>